<dbReference type="PANTHER" id="PTHR46481">
    <property type="entry name" value="ZINC FINGER BED DOMAIN-CONTAINING PROTEIN 4"/>
    <property type="match status" value="1"/>
</dbReference>
<organism evidence="13 14">
    <name type="scientific">Cinnamomum micranthum f. kanehirae</name>
    <dbReference type="NCBI Taxonomy" id="337451"/>
    <lineage>
        <taxon>Eukaryota</taxon>
        <taxon>Viridiplantae</taxon>
        <taxon>Streptophyta</taxon>
        <taxon>Embryophyta</taxon>
        <taxon>Tracheophyta</taxon>
        <taxon>Spermatophyta</taxon>
        <taxon>Magnoliopsida</taxon>
        <taxon>Magnoliidae</taxon>
        <taxon>Laurales</taxon>
        <taxon>Lauraceae</taxon>
        <taxon>Cinnamomum</taxon>
    </lineage>
</organism>
<dbReference type="Pfam" id="PF14372">
    <property type="entry name" value="hAT-like_RNase-H"/>
    <property type="match status" value="1"/>
</dbReference>
<dbReference type="SUPFAM" id="SSF53098">
    <property type="entry name" value="Ribonuclease H-like"/>
    <property type="match status" value="1"/>
</dbReference>
<dbReference type="GO" id="GO:0005634">
    <property type="term" value="C:nucleus"/>
    <property type="evidence" value="ECO:0007669"/>
    <property type="project" value="UniProtKB-SubCell"/>
</dbReference>
<evidence type="ECO:0000313" key="14">
    <source>
        <dbReference type="Proteomes" id="UP000283530"/>
    </source>
</evidence>
<dbReference type="SUPFAM" id="SSF57667">
    <property type="entry name" value="beta-beta-alpha zinc fingers"/>
    <property type="match status" value="1"/>
</dbReference>
<dbReference type="GO" id="GO:0009791">
    <property type="term" value="P:post-embryonic development"/>
    <property type="evidence" value="ECO:0007669"/>
    <property type="project" value="UniProtKB-ARBA"/>
</dbReference>
<keyword evidence="9" id="KW-0539">Nucleus</keyword>
<keyword evidence="7" id="KW-0238">DNA-binding</keyword>
<evidence type="ECO:0000256" key="9">
    <source>
        <dbReference type="ARBA" id="ARBA00023242"/>
    </source>
</evidence>
<evidence type="ECO:0000259" key="12">
    <source>
        <dbReference type="PROSITE" id="PS50808"/>
    </source>
</evidence>
<dbReference type="InterPro" id="IPR025525">
    <property type="entry name" value="hAT-like_transposase_RNase-H"/>
</dbReference>
<keyword evidence="6" id="KW-0805">Transcription regulation</keyword>
<dbReference type="InterPro" id="IPR036236">
    <property type="entry name" value="Znf_C2H2_sf"/>
</dbReference>
<evidence type="ECO:0000256" key="11">
    <source>
        <dbReference type="SAM" id="MobiDB-lite"/>
    </source>
</evidence>
<dbReference type="SMART" id="SM00614">
    <property type="entry name" value="ZnF_BED"/>
    <property type="match status" value="1"/>
</dbReference>
<evidence type="ECO:0000313" key="13">
    <source>
        <dbReference type="EMBL" id="RWR75654.1"/>
    </source>
</evidence>
<feature type="region of interest" description="Disordered" evidence="11">
    <location>
        <begin position="170"/>
        <end position="191"/>
    </location>
</feature>
<feature type="domain" description="BED-type" evidence="12">
    <location>
        <begin position="106"/>
        <end position="161"/>
    </location>
</feature>
<comment type="subunit">
    <text evidence="2">Homodimer.</text>
</comment>
<protein>
    <submittedName>
        <fullName evidence="13">Zinc finger BED domain-containing protein RICESLEEPER 2-like protein</fullName>
    </submittedName>
</protein>
<evidence type="ECO:0000256" key="10">
    <source>
        <dbReference type="PROSITE-ProRule" id="PRU00027"/>
    </source>
</evidence>
<dbReference type="OrthoDB" id="2610923at2759"/>
<dbReference type="InterPro" id="IPR052035">
    <property type="entry name" value="ZnF_BED_domain_contain"/>
</dbReference>
<reference evidence="13 14" key="1">
    <citation type="journal article" date="2019" name="Nat. Plants">
        <title>Stout camphor tree genome fills gaps in understanding of flowering plant genome evolution.</title>
        <authorList>
            <person name="Chaw S.M."/>
            <person name="Liu Y.C."/>
            <person name="Wu Y.W."/>
            <person name="Wang H.Y."/>
            <person name="Lin C.I."/>
            <person name="Wu C.S."/>
            <person name="Ke H.M."/>
            <person name="Chang L.Y."/>
            <person name="Hsu C.Y."/>
            <person name="Yang H.T."/>
            <person name="Sudianto E."/>
            <person name="Hsu M.H."/>
            <person name="Wu K.P."/>
            <person name="Wang L.N."/>
            <person name="Leebens-Mack J.H."/>
            <person name="Tsai I.J."/>
        </authorList>
    </citation>
    <scope>NUCLEOTIDE SEQUENCE [LARGE SCALE GENOMIC DNA]</scope>
    <source>
        <strain evidence="14">cv. Chaw 1501</strain>
        <tissue evidence="13">Young leaves</tissue>
    </source>
</reference>
<comment type="caution">
    <text evidence="13">The sequence shown here is derived from an EMBL/GenBank/DDBJ whole genome shotgun (WGS) entry which is preliminary data.</text>
</comment>
<evidence type="ECO:0000256" key="2">
    <source>
        <dbReference type="ARBA" id="ARBA00011738"/>
    </source>
</evidence>
<evidence type="ECO:0000256" key="8">
    <source>
        <dbReference type="ARBA" id="ARBA00023163"/>
    </source>
</evidence>
<keyword evidence="8" id="KW-0804">Transcription</keyword>
<dbReference type="Proteomes" id="UP000283530">
    <property type="component" value="Unassembled WGS sequence"/>
</dbReference>
<dbReference type="InterPro" id="IPR012337">
    <property type="entry name" value="RNaseH-like_sf"/>
</dbReference>
<evidence type="ECO:0000256" key="7">
    <source>
        <dbReference type="ARBA" id="ARBA00023125"/>
    </source>
</evidence>
<dbReference type="GO" id="GO:0046983">
    <property type="term" value="F:protein dimerization activity"/>
    <property type="evidence" value="ECO:0007669"/>
    <property type="project" value="InterPro"/>
</dbReference>
<sequence length="750" mass="84433">METWSWWRDSDAGCCETLVAGCWLLTADGGAVTMMVMTVEGPTGICDSNKVEILAIRKGLKINGPVLVKGDSRNQKVQVKKFTAQFTMAAKSENEQSIAEVPRRRRKKSLVWEHFTVEAVAGGCARACCKRCKQTFAYSTGTKVLGTSHLKRHLARGTCPKNQLLQEKGQLTPYTPASKTDGSASEQPKKRYRGSASFHQGIIFDQDQSRLDLAKMIIMHEYPIHMVEHSGFVTFVQSLQPQFKMVSCGTVEDDILAIYQKEKQTLIQLLGTVSGRVSLTLELWTSSQTLEYICLTGHFIDNDWKIHRRVLNFIVVSSRTGSALADGIATCLMDWNMDNKLCTVTLDNCSLNDDIGLNLKEQLSGKNTVAPNGQFYIASCFAHILNITVQEGLRAIHEIIYVVRESIKYVKASQAHEDKFAEIAEQLQINSTKMLSLDVQTQWNTTYQMLVSALEYKEAFFYLGSCDPNYSQSLSVDEWKKVDALCKYLKVLYDAANVFKGMTNPTSNLYFHEAWKIKLELSHAATSEDVFVSTVIKPMHEKFDKYWKDCSLILAIAVVMDPRFKMKLIEFSFSKIYGDTAGDNIKIIDEGIHELYLEYIAQPLPLTPAYEEQGATPNAVEGTLLCSNDGLLDFDVYISETASNQQTKSELDQYLEEAVLPRVYEFDVLNWWRLNKLKYPTLSKMARDVLCIPMSTVTSESIFSTGSCMLDDSHSALRPETVQALICAKDWLQQPEVMPEPSNAIVKVEF</sequence>
<dbReference type="InterPro" id="IPR003656">
    <property type="entry name" value="Znf_BED"/>
</dbReference>
<dbReference type="GO" id="GO:0003677">
    <property type="term" value="F:DNA binding"/>
    <property type="evidence" value="ECO:0007669"/>
    <property type="project" value="UniProtKB-KW"/>
</dbReference>
<evidence type="ECO:0000256" key="1">
    <source>
        <dbReference type="ARBA" id="ARBA00004123"/>
    </source>
</evidence>
<dbReference type="InterPro" id="IPR008906">
    <property type="entry name" value="HATC_C_dom"/>
</dbReference>
<accession>A0A443NAV5</accession>
<dbReference type="Pfam" id="PF05699">
    <property type="entry name" value="Dimer_Tnp_hAT"/>
    <property type="match status" value="1"/>
</dbReference>
<evidence type="ECO:0000256" key="3">
    <source>
        <dbReference type="ARBA" id="ARBA00022723"/>
    </source>
</evidence>
<evidence type="ECO:0000256" key="4">
    <source>
        <dbReference type="ARBA" id="ARBA00022771"/>
    </source>
</evidence>
<name>A0A443NAV5_9MAGN</name>
<dbReference type="GO" id="GO:0008270">
    <property type="term" value="F:zinc ion binding"/>
    <property type="evidence" value="ECO:0007669"/>
    <property type="project" value="UniProtKB-KW"/>
</dbReference>
<keyword evidence="3" id="KW-0479">Metal-binding</keyword>
<dbReference type="EMBL" id="QPKB01000002">
    <property type="protein sequence ID" value="RWR75654.1"/>
    <property type="molecule type" value="Genomic_DNA"/>
</dbReference>
<keyword evidence="14" id="KW-1185">Reference proteome</keyword>
<dbReference type="PROSITE" id="PS50808">
    <property type="entry name" value="ZF_BED"/>
    <property type="match status" value="1"/>
</dbReference>
<evidence type="ECO:0000256" key="6">
    <source>
        <dbReference type="ARBA" id="ARBA00023015"/>
    </source>
</evidence>
<proteinExistence type="predicted"/>
<dbReference type="STRING" id="337451.A0A443NAV5"/>
<evidence type="ECO:0000256" key="5">
    <source>
        <dbReference type="ARBA" id="ARBA00022833"/>
    </source>
</evidence>
<dbReference type="AlphaFoldDB" id="A0A443NAV5"/>
<dbReference type="PANTHER" id="PTHR46481:SF10">
    <property type="entry name" value="ZINC FINGER BED DOMAIN-CONTAINING PROTEIN 39"/>
    <property type="match status" value="1"/>
</dbReference>
<gene>
    <name evidence="13" type="ORF">CKAN_00404900</name>
</gene>
<comment type="subcellular location">
    <subcellularLocation>
        <location evidence="1">Nucleus</location>
    </subcellularLocation>
</comment>
<keyword evidence="4 10" id="KW-0863">Zinc-finger</keyword>
<feature type="compositionally biased region" description="Polar residues" evidence="11">
    <location>
        <begin position="172"/>
        <end position="186"/>
    </location>
</feature>
<keyword evidence="5" id="KW-0862">Zinc</keyword>